<sequence>MYFRPKIVPAKFKLSEGEAEVLQQALQAVSKEKPVLSRLFSAIEGKDKPLRGTESLIERQVKTQRGPFEDALVVELIGVYNNGRVGHFDSRRSSLLSTMKTRKSIDLACLATIVLVGSDDHHRHHAREDRGGQVDFLAR</sequence>
<dbReference type="EMBL" id="LZYO01000222">
    <property type="protein sequence ID" value="ODH25648.1"/>
    <property type="molecule type" value="Genomic_DNA"/>
</dbReference>
<dbReference type="AlphaFoldDB" id="A0A1D2JB50"/>
<comment type="caution">
    <text evidence="1">The sequence shown here is derived from an EMBL/GenBank/DDBJ whole genome shotgun (WGS) entry which is preliminary data.</text>
</comment>
<gene>
    <name evidence="1" type="ORF">ACO22_05190</name>
</gene>
<reference evidence="1 2" key="1">
    <citation type="submission" date="2016-06" db="EMBL/GenBank/DDBJ databases">
        <authorList>
            <person name="Kjaerup R.B."/>
            <person name="Dalgaard T.S."/>
            <person name="Juul-Madsen H.R."/>
        </authorList>
    </citation>
    <scope>NUCLEOTIDE SEQUENCE [LARGE SCALE GENOMIC DNA]</scope>
    <source>
        <strain evidence="1 2">Pb300</strain>
    </source>
</reference>
<accession>A0A1D2JB50</accession>
<protein>
    <submittedName>
        <fullName evidence="1">Uncharacterized protein</fullName>
    </submittedName>
</protein>
<dbReference type="Proteomes" id="UP000242814">
    <property type="component" value="Unassembled WGS sequence"/>
</dbReference>
<name>A0A1D2JB50_PARBR</name>
<dbReference type="VEuPathDB" id="FungiDB:PADG_00021"/>
<evidence type="ECO:0000313" key="2">
    <source>
        <dbReference type="Proteomes" id="UP000242814"/>
    </source>
</evidence>
<evidence type="ECO:0000313" key="1">
    <source>
        <dbReference type="EMBL" id="ODH25648.1"/>
    </source>
</evidence>
<proteinExistence type="predicted"/>
<organism evidence="1 2">
    <name type="scientific">Paracoccidioides brasiliensis</name>
    <dbReference type="NCBI Taxonomy" id="121759"/>
    <lineage>
        <taxon>Eukaryota</taxon>
        <taxon>Fungi</taxon>
        <taxon>Dikarya</taxon>
        <taxon>Ascomycota</taxon>
        <taxon>Pezizomycotina</taxon>
        <taxon>Eurotiomycetes</taxon>
        <taxon>Eurotiomycetidae</taxon>
        <taxon>Onygenales</taxon>
        <taxon>Ajellomycetaceae</taxon>
        <taxon>Paracoccidioides</taxon>
    </lineage>
</organism>